<evidence type="ECO:0000256" key="1">
    <source>
        <dbReference type="ARBA" id="ARBA00005086"/>
    </source>
</evidence>
<keyword evidence="7" id="KW-1185">Reference proteome</keyword>
<reference evidence="6 7" key="1">
    <citation type="submission" date="2017-07" db="EMBL/GenBank/DDBJ databases">
        <title>The new phylogeny of genus Mycobacterium.</title>
        <authorList>
            <person name="Tortoli E."/>
            <person name="Trovato A."/>
            <person name="Cirillo D.M."/>
        </authorList>
    </citation>
    <scope>NUCLEOTIDE SEQUENCE [LARGE SCALE GENOMIC DNA]</scope>
    <source>
        <strain evidence="6 7">ATCC 33027</strain>
    </source>
</reference>
<organism evidence="6 7">
    <name type="scientific">Mycolicibacterium sphagni</name>
    <dbReference type="NCBI Taxonomy" id="1786"/>
    <lineage>
        <taxon>Bacteria</taxon>
        <taxon>Bacillati</taxon>
        <taxon>Actinomycetota</taxon>
        <taxon>Actinomycetes</taxon>
        <taxon>Mycobacteriales</taxon>
        <taxon>Mycobacteriaceae</taxon>
        <taxon>Mycolicibacterium</taxon>
    </lineage>
</organism>
<dbReference type="Gene3D" id="1.10.1040.10">
    <property type="entry name" value="N-(1-d-carboxylethyl)-l-norvaline Dehydrogenase, domain 2"/>
    <property type="match status" value="1"/>
</dbReference>
<dbReference type="AlphaFoldDB" id="A0A255DD67"/>
<dbReference type="InterPro" id="IPR006180">
    <property type="entry name" value="3-OHacyl-CoA_DH_CS"/>
</dbReference>
<dbReference type="GO" id="GO:0070403">
    <property type="term" value="F:NAD+ binding"/>
    <property type="evidence" value="ECO:0007669"/>
    <property type="project" value="InterPro"/>
</dbReference>
<name>A0A255DD67_9MYCO</name>
<evidence type="ECO:0000256" key="3">
    <source>
        <dbReference type="ARBA" id="ARBA00023002"/>
    </source>
</evidence>
<gene>
    <name evidence="6" type="ORF">CG716_26220</name>
</gene>
<evidence type="ECO:0000313" key="7">
    <source>
        <dbReference type="Proteomes" id="UP000216063"/>
    </source>
</evidence>
<evidence type="ECO:0000256" key="2">
    <source>
        <dbReference type="ARBA" id="ARBA00009463"/>
    </source>
</evidence>
<comment type="similarity">
    <text evidence="2">Belongs to the 3-hydroxyacyl-CoA dehydrogenase family.</text>
</comment>
<protein>
    <recommendedName>
        <fullName evidence="8">3-hydroxyacyl-CoA dehydrogenase</fullName>
    </recommendedName>
</protein>
<comment type="caution">
    <text evidence="6">The sequence shown here is derived from an EMBL/GenBank/DDBJ whole genome shotgun (WGS) entry which is preliminary data.</text>
</comment>
<dbReference type="InterPro" id="IPR006108">
    <property type="entry name" value="3HC_DH_C"/>
</dbReference>
<dbReference type="GO" id="GO:0050104">
    <property type="term" value="F:L-gulonate 3-dehydrogenase activity"/>
    <property type="evidence" value="ECO:0007669"/>
    <property type="project" value="TreeGrafter"/>
</dbReference>
<dbReference type="PANTHER" id="PTHR48075:SF1">
    <property type="entry name" value="LAMBDA-CRYSTALLIN HOMOLOG"/>
    <property type="match status" value="1"/>
</dbReference>
<feature type="domain" description="3-hydroxyacyl-CoA dehydrogenase NAD binding" evidence="5">
    <location>
        <begin position="29"/>
        <end position="205"/>
    </location>
</feature>
<proteinExistence type="inferred from homology"/>
<dbReference type="NCBIfam" id="NF004783">
    <property type="entry name" value="PRK06129.1"/>
    <property type="match status" value="1"/>
</dbReference>
<dbReference type="InterPro" id="IPR006176">
    <property type="entry name" value="3-OHacyl-CoA_DH_NAD-bd"/>
</dbReference>
<dbReference type="PANTHER" id="PTHR48075">
    <property type="entry name" value="3-HYDROXYACYL-COA DEHYDROGENASE FAMILY PROTEIN"/>
    <property type="match status" value="1"/>
</dbReference>
<dbReference type="InterPro" id="IPR008927">
    <property type="entry name" value="6-PGluconate_DH-like_C_sf"/>
</dbReference>
<dbReference type="Gene3D" id="3.40.50.720">
    <property type="entry name" value="NAD(P)-binding Rossmann-like Domain"/>
    <property type="match status" value="1"/>
</dbReference>
<keyword evidence="3" id="KW-0560">Oxidoreductase</keyword>
<dbReference type="SUPFAM" id="SSF51735">
    <property type="entry name" value="NAD(P)-binding Rossmann-fold domains"/>
    <property type="match status" value="1"/>
</dbReference>
<evidence type="ECO:0000259" key="5">
    <source>
        <dbReference type="Pfam" id="PF02737"/>
    </source>
</evidence>
<sequence>MRTGGPRRGAHICVRAPPVPERASSPRSAAVIGAGSIGTAWAVVFARAGWTVTVCDVKPETLDELPAKVSDRLGELSAAGLLTEDVATVASRVEPAATLAEAVSGRHWVQECVVESLPVKREIFTQLDALTPATAILASSTSMIACSRWAEGLPGRARCLVVHPGNPPYLLPIAEVVPAPFSDKAVVDRAQEVLAEIGMTPVLVNGEPEGFVFNRLQGALLREAYCLVRDGVISAPDLDRVVSHGLGRRWAVIGPFATAQLNTRGGIRRHAEVMGPAYQRMGAERGQHDPWTPELVERVATSIERGLPADEWDQQVLQRDAALAELERARRERADLFSSFEN</sequence>
<accession>A0A255DD67</accession>
<dbReference type="OrthoDB" id="9771883at2"/>
<dbReference type="InterPro" id="IPR036291">
    <property type="entry name" value="NAD(P)-bd_dom_sf"/>
</dbReference>
<evidence type="ECO:0000313" key="6">
    <source>
        <dbReference type="EMBL" id="OYN75205.1"/>
    </source>
</evidence>
<feature type="domain" description="3-hydroxyacyl-CoA dehydrogenase C-terminal" evidence="4">
    <location>
        <begin position="210"/>
        <end position="297"/>
    </location>
</feature>
<dbReference type="GO" id="GO:0006631">
    <property type="term" value="P:fatty acid metabolic process"/>
    <property type="evidence" value="ECO:0007669"/>
    <property type="project" value="InterPro"/>
</dbReference>
<evidence type="ECO:0008006" key="8">
    <source>
        <dbReference type="Google" id="ProtNLM"/>
    </source>
</evidence>
<dbReference type="SUPFAM" id="SSF48179">
    <property type="entry name" value="6-phosphogluconate dehydrogenase C-terminal domain-like"/>
    <property type="match status" value="1"/>
</dbReference>
<dbReference type="EMBL" id="NOZR01000031">
    <property type="protein sequence ID" value="OYN75205.1"/>
    <property type="molecule type" value="Genomic_DNA"/>
</dbReference>
<dbReference type="Proteomes" id="UP000216063">
    <property type="component" value="Unassembled WGS sequence"/>
</dbReference>
<dbReference type="PROSITE" id="PS00067">
    <property type="entry name" value="3HCDH"/>
    <property type="match status" value="1"/>
</dbReference>
<dbReference type="Pfam" id="PF00725">
    <property type="entry name" value="3HCDH"/>
    <property type="match status" value="1"/>
</dbReference>
<dbReference type="InterPro" id="IPR013328">
    <property type="entry name" value="6PGD_dom2"/>
</dbReference>
<evidence type="ECO:0000259" key="4">
    <source>
        <dbReference type="Pfam" id="PF00725"/>
    </source>
</evidence>
<comment type="pathway">
    <text evidence="1">Lipid metabolism; butanoate metabolism.</text>
</comment>
<dbReference type="Pfam" id="PF02737">
    <property type="entry name" value="3HCDH_N"/>
    <property type="match status" value="1"/>
</dbReference>